<dbReference type="InterPro" id="IPR006086">
    <property type="entry name" value="XPG-I_dom"/>
</dbReference>
<dbReference type="PRINTS" id="PR00853">
    <property type="entry name" value="XPGRADSUPER"/>
</dbReference>
<protein>
    <submittedName>
        <fullName evidence="3">PIN domain-like protein</fullName>
    </submittedName>
</protein>
<sequence length="506" mass="57489">MGITAFWGANNTFLKGEKTSLAEWSAEHFEKYKRPLRIAVDAPCWQYNNPTQDGVAATQEEHEDSQLAKKAMMYRIFREQSWNIQHVFVFDGPIKNGAKRGQTATMAKSEDTALFKELLRHLGIPCHQARAEAGAECARMQRLGLVDAMWSDDCDVFMFGCTKLVRFHRVYHGKGQVESNDYVDVYTDQHVLEFFKWQEPLLEKLVLFANLSGCDYTEQGLKGIRYRKSSVGIVKWSGTLAKAMCETFTDNGKPERMDKWREHFQKMLTGQCRNITIPEDWPSIEAVDLCYRPKVSSDEVLCNIPRVCSISDVLPDTYRFLRENFNRKLRATWPIEFLTALELNRKLVGEKNTRGQWKDIKVEKKTKEDPYNSEKSSLSVRARPQSVISGLAEVQIEGYDPNEEVECIRLLDCVLRYGLPPDMIPSQAEQPQDPTEEQAAGAPARQSSGPTRASAPVRAKRPPPSPEQPSKTPKRTKVLVFSQSSEEDSLSQPEPPGLIDLTGDDE</sequence>
<dbReference type="Gene3D" id="3.40.50.1010">
    <property type="entry name" value="5'-nuclease"/>
    <property type="match status" value="1"/>
</dbReference>
<dbReference type="SUPFAM" id="SSF47807">
    <property type="entry name" value="5' to 3' exonuclease, C-terminal subdomain"/>
    <property type="match status" value="1"/>
</dbReference>
<proteinExistence type="predicted"/>
<dbReference type="InterPro" id="IPR006084">
    <property type="entry name" value="XPG/Rad2"/>
</dbReference>
<dbReference type="InterPro" id="IPR029060">
    <property type="entry name" value="PIN-like_dom_sf"/>
</dbReference>
<name>A0AA39U7X3_9PEZI</name>
<dbReference type="AlphaFoldDB" id="A0AA39U7X3"/>
<dbReference type="PANTHER" id="PTHR11081">
    <property type="entry name" value="FLAP ENDONUCLEASE FAMILY MEMBER"/>
    <property type="match status" value="1"/>
</dbReference>
<accession>A0AA39U7X3</accession>
<dbReference type="GO" id="GO:0017108">
    <property type="term" value="F:5'-flap endonuclease activity"/>
    <property type="evidence" value="ECO:0007669"/>
    <property type="project" value="TreeGrafter"/>
</dbReference>
<dbReference type="SMART" id="SM00484">
    <property type="entry name" value="XPGI"/>
    <property type="match status" value="1"/>
</dbReference>
<dbReference type="SUPFAM" id="SSF88723">
    <property type="entry name" value="PIN domain-like"/>
    <property type="match status" value="1"/>
</dbReference>
<dbReference type="GO" id="GO:0006281">
    <property type="term" value="P:DNA repair"/>
    <property type="evidence" value="ECO:0007669"/>
    <property type="project" value="UniProtKB-ARBA"/>
</dbReference>
<feature type="region of interest" description="Disordered" evidence="1">
    <location>
        <begin position="422"/>
        <end position="506"/>
    </location>
</feature>
<feature type="domain" description="XPG-I" evidence="2">
    <location>
        <begin position="120"/>
        <end position="191"/>
    </location>
</feature>
<evidence type="ECO:0000313" key="3">
    <source>
        <dbReference type="EMBL" id="KAK0613064.1"/>
    </source>
</evidence>
<dbReference type="InterPro" id="IPR036279">
    <property type="entry name" value="5-3_exonuclease_C_sf"/>
</dbReference>
<evidence type="ECO:0000256" key="1">
    <source>
        <dbReference type="SAM" id="MobiDB-lite"/>
    </source>
</evidence>
<dbReference type="CDD" id="cd09870">
    <property type="entry name" value="PIN_YEN1"/>
    <property type="match status" value="1"/>
</dbReference>
<evidence type="ECO:0000313" key="4">
    <source>
        <dbReference type="Proteomes" id="UP001174934"/>
    </source>
</evidence>
<reference evidence="3" key="1">
    <citation type="submission" date="2023-06" db="EMBL/GenBank/DDBJ databases">
        <title>Genome-scale phylogeny and comparative genomics of the fungal order Sordariales.</title>
        <authorList>
            <consortium name="Lawrence Berkeley National Laboratory"/>
            <person name="Hensen N."/>
            <person name="Bonometti L."/>
            <person name="Westerberg I."/>
            <person name="Brannstrom I.O."/>
            <person name="Guillou S."/>
            <person name="Cros-Aarteil S."/>
            <person name="Calhoun S."/>
            <person name="Haridas S."/>
            <person name="Kuo A."/>
            <person name="Mondo S."/>
            <person name="Pangilinan J."/>
            <person name="Riley R."/>
            <person name="LaButti K."/>
            <person name="Andreopoulos B."/>
            <person name="Lipzen A."/>
            <person name="Chen C."/>
            <person name="Yanf M."/>
            <person name="Daum C."/>
            <person name="Ng V."/>
            <person name="Clum A."/>
            <person name="Steindorff A."/>
            <person name="Ohm R."/>
            <person name="Martin F."/>
            <person name="Silar P."/>
            <person name="Natvig D."/>
            <person name="Lalanne C."/>
            <person name="Gautier V."/>
            <person name="Ament-velasquez S.L."/>
            <person name="Kruys A."/>
            <person name="Hutchinson M.I."/>
            <person name="Powell A.J."/>
            <person name="Barry K."/>
            <person name="Miller A.N."/>
            <person name="Grigoriev I.V."/>
            <person name="Debuchy R."/>
            <person name="Gladieux P."/>
            <person name="Thoren M.H."/>
            <person name="Johannesson H."/>
        </authorList>
    </citation>
    <scope>NUCLEOTIDE SEQUENCE</scope>
    <source>
        <strain evidence="3">SMH3391-2</strain>
    </source>
</reference>
<dbReference type="Proteomes" id="UP001174934">
    <property type="component" value="Unassembled WGS sequence"/>
</dbReference>
<dbReference type="EMBL" id="JAULSR010000008">
    <property type="protein sequence ID" value="KAK0613064.1"/>
    <property type="molecule type" value="Genomic_DNA"/>
</dbReference>
<evidence type="ECO:0000259" key="2">
    <source>
        <dbReference type="SMART" id="SM00484"/>
    </source>
</evidence>
<organism evidence="3 4">
    <name type="scientific">Bombardia bombarda</name>
    <dbReference type="NCBI Taxonomy" id="252184"/>
    <lineage>
        <taxon>Eukaryota</taxon>
        <taxon>Fungi</taxon>
        <taxon>Dikarya</taxon>
        <taxon>Ascomycota</taxon>
        <taxon>Pezizomycotina</taxon>
        <taxon>Sordariomycetes</taxon>
        <taxon>Sordariomycetidae</taxon>
        <taxon>Sordariales</taxon>
        <taxon>Lasiosphaeriaceae</taxon>
        <taxon>Bombardia</taxon>
    </lineage>
</organism>
<dbReference type="PANTHER" id="PTHR11081:SF62">
    <property type="entry name" value="XPG-I DOMAIN-CONTAINING PROTEIN"/>
    <property type="match status" value="1"/>
</dbReference>
<keyword evidence="4" id="KW-1185">Reference proteome</keyword>
<dbReference type="Pfam" id="PF00867">
    <property type="entry name" value="XPG_I"/>
    <property type="match status" value="1"/>
</dbReference>
<comment type="caution">
    <text evidence="3">The sequence shown here is derived from an EMBL/GenBank/DDBJ whole genome shotgun (WGS) entry which is preliminary data.</text>
</comment>
<gene>
    <name evidence="3" type="ORF">B0T17DRAFT_396073</name>
</gene>